<keyword evidence="6" id="KW-1133">Transmembrane helix</keyword>
<dbReference type="Pfam" id="PF22694">
    <property type="entry name" value="CtpB_N-like"/>
    <property type="match status" value="1"/>
</dbReference>
<dbReference type="PANTHER" id="PTHR32060">
    <property type="entry name" value="TAIL-SPECIFIC PROTEASE"/>
    <property type="match status" value="1"/>
</dbReference>
<evidence type="ECO:0000256" key="4">
    <source>
        <dbReference type="ARBA" id="ARBA00022825"/>
    </source>
</evidence>
<keyword evidence="6" id="KW-0472">Membrane</keyword>
<dbReference type="AlphaFoldDB" id="A0A4V6QJ15"/>
<dbReference type="SUPFAM" id="SSF52096">
    <property type="entry name" value="ClpP/crotonase"/>
    <property type="match status" value="1"/>
</dbReference>
<keyword evidence="3 5" id="KW-0378">Hydrolase</keyword>
<protein>
    <submittedName>
        <fullName evidence="8">S41 family peptidase</fullName>
    </submittedName>
</protein>
<dbReference type="GO" id="GO:0008236">
    <property type="term" value="F:serine-type peptidase activity"/>
    <property type="evidence" value="ECO:0007669"/>
    <property type="project" value="UniProtKB-KW"/>
</dbReference>
<dbReference type="Gene3D" id="2.30.42.10">
    <property type="match status" value="1"/>
</dbReference>
<dbReference type="Gene3D" id="3.30.750.44">
    <property type="match status" value="1"/>
</dbReference>
<evidence type="ECO:0000256" key="2">
    <source>
        <dbReference type="ARBA" id="ARBA00022670"/>
    </source>
</evidence>
<dbReference type="FunFam" id="2.30.42.10:FF:000063">
    <property type="entry name" value="Peptidase, S41 family"/>
    <property type="match status" value="1"/>
</dbReference>
<dbReference type="InterPro" id="IPR055210">
    <property type="entry name" value="CtpA/B_N"/>
</dbReference>
<dbReference type="CDD" id="cd06782">
    <property type="entry name" value="cpPDZ_CPP-like"/>
    <property type="match status" value="1"/>
</dbReference>
<dbReference type="Pfam" id="PF03572">
    <property type="entry name" value="Peptidase_S41"/>
    <property type="match status" value="1"/>
</dbReference>
<dbReference type="SUPFAM" id="SSF50156">
    <property type="entry name" value="PDZ domain-like"/>
    <property type="match status" value="1"/>
</dbReference>
<dbReference type="Pfam" id="PF17820">
    <property type="entry name" value="PDZ_6"/>
    <property type="match status" value="1"/>
</dbReference>
<keyword evidence="9" id="KW-1185">Reference proteome</keyword>
<accession>A0A4V6QJ15</accession>
<dbReference type="GO" id="GO:0030288">
    <property type="term" value="C:outer membrane-bounded periplasmic space"/>
    <property type="evidence" value="ECO:0007669"/>
    <property type="project" value="TreeGrafter"/>
</dbReference>
<dbReference type="NCBIfam" id="TIGR00225">
    <property type="entry name" value="prc"/>
    <property type="match status" value="1"/>
</dbReference>
<evidence type="ECO:0000256" key="3">
    <source>
        <dbReference type="ARBA" id="ARBA00022801"/>
    </source>
</evidence>
<dbReference type="Gene3D" id="3.90.226.10">
    <property type="entry name" value="2-enoyl-CoA Hydratase, Chain A, domain 1"/>
    <property type="match status" value="1"/>
</dbReference>
<dbReference type="InterPro" id="IPR041489">
    <property type="entry name" value="PDZ_6"/>
</dbReference>
<keyword evidence="6" id="KW-0812">Transmembrane</keyword>
<comment type="caution">
    <text evidence="8">The sequence shown here is derived from an EMBL/GenBank/DDBJ whole genome shotgun (WGS) entry which is preliminary data.</text>
</comment>
<dbReference type="GO" id="GO:0006508">
    <property type="term" value="P:proteolysis"/>
    <property type="evidence" value="ECO:0007669"/>
    <property type="project" value="UniProtKB-KW"/>
</dbReference>
<evidence type="ECO:0000313" key="8">
    <source>
        <dbReference type="EMBL" id="TFF66139.1"/>
    </source>
</evidence>
<keyword evidence="4 5" id="KW-0720">Serine protease</keyword>
<dbReference type="GO" id="GO:0004175">
    <property type="term" value="F:endopeptidase activity"/>
    <property type="evidence" value="ECO:0007669"/>
    <property type="project" value="TreeGrafter"/>
</dbReference>
<comment type="similarity">
    <text evidence="1 5">Belongs to the peptidase S41A family.</text>
</comment>
<evidence type="ECO:0000313" key="9">
    <source>
        <dbReference type="Proteomes" id="UP000297454"/>
    </source>
</evidence>
<dbReference type="Proteomes" id="UP000297454">
    <property type="component" value="Unassembled WGS sequence"/>
</dbReference>
<evidence type="ECO:0000256" key="1">
    <source>
        <dbReference type="ARBA" id="ARBA00009179"/>
    </source>
</evidence>
<organism evidence="8 9">
    <name type="scientific">Helcococcus ovis</name>
    <dbReference type="NCBI Taxonomy" id="72026"/>
    <lineage>
        <taxon>Bacteria</taxon>
        <taxon>Bacillati</taxon>
        <taxon>Bacillota</taxon>
        <taxon>Tissierellia</taxon>
        <taxon>Tissierellales</taxon>
        <taxon>Peptoniphilaceae</taxon>
        <taxon>Helcococcus</taxon>
    </lineage>
</organism>
<dbReference type="CDD" id="cd07560">
    <property type="entry name" value="Peptidase_S41_CPP"/>
    <property type="match status" value="1"/>
</dbReference>
<evidence type="ECO:0000259" key="7">
    <source>
        <dbReference type="PROSITE" id="PS50106"/>
    </source>
</evidence>
<dbReference type="InterPro" id="IPR036034">
    <property type="entry name" value="PDZ_sf"/>
</dbReference>
<dbReference type="PROSITE" id="PS50106">
    <property type="entry name" value="PDZ"/>
    <property type="match status" value="1"/>
</dbReference>
<dbReference type="InterPro" id="IPR005151">
    <property type="entry name" value="Tail-specific_protease"/>
</dbReference>
<feature type="transmembrane region" description="Helical" evidence="6">
    <location>
        <begin position="7"/>
        <end position="25"/>
    </location>
</feature>
<proteinExistence type="inferred from homology"/>
<reference evidence="8 9" key="1">
    <citation type="submission" date="2019-01" db="EMBL/GenBank/DDBJ databases">
        <title>Draft Genome Sequences of Helcococcus ovis Strains Isolated from the Uterus and Vagina of Dairy Cows with Metritis.</title>
        <authorList>
            <person name="Cunha F."/>
            <person name="Jeon S.J."/>
            <person name="Kutzer P."/>
            <person name="Galvao K.N."/>
        </authorList>
    </citation>
    <scope>NUCLEOTIDE SEQUENCE [LARGE SCALE GENOMIC DNA]</scope>
    <source>
        <strain evidence="8 9">KG-37</strain>
    </source>
</reference>
<dbReference type="InterPro" id="IPR029045">
    <property type="entry name" value="ClpP/crotonase-like_dom_sf"/>
</dbReference>
<dbReference type="EMBL" id="SCFR01000012">
    <property type="protein sequence ID" value="TFF66139.1"/>
    <property type="molecule type" value="Genomic_DNA"/>
</dbReference>
<dbReference type="PANTHER" id="PTHR32060:SF30">
    <property type="entry name" value="CARBOXY-TERMINAL PROCESSING PROTEASE CTPA"/>
    <property type="match status" value="1"/>
</dbReference>
<dbReference type="RefSeq" id="WP_134743824.1">
    <property type="nucleotide sequence ID" value="NZ_CP119761.1"/>
</dbReference>
<sequence>MNKKVKIIMYSCIVVLISLVSFNFGRKSMQQDIKNTTINSSKKEIKTLNFDRVNKNISSLVDLIEIKYLHKFKYEDLEQGIYKGMIDSLKDQYSTFFNEEEFKELMNHTSGEFSGVGIQVGVSEDGYIEVIAPIKGSPADNAGVKPGDKISKINGEVFLGKDLNKAVKIMRGKEGESVVLTVKRLIDNKEQDINIKITRAVINLESVYPKMLDNNIGYVLVTNFQENTAKEFEKAIKDLKSQGAQKLILDLRNNPGGLLDSTVNIANMLMNKGILITAKDKNGNVEKYETKDGTLTDMPMVTLINKGSASASEVMSGALKDRKRSILVGENSYGKGVIQQIFPFNIDNKKEGLKITIAEFFTPNGNQINKKGIKPDYEVKIPGNVKKIGVDNLENDTQLQKAIELLK</sequence>
<gene>
    <name evidence="8" type="ORF">EQF91_04345</name>
</gene>
<dbReference type="GO" id="GO:0007165">
    <property type="term" value="P:signal transduction"/>
    <property type="evidence" value="ECO:0007669"/>
    <property type="project" value="TreeGrafter"/>
</dbReference>
<name>A0A4V6QJ15_9FIRM</name>
<dbReference type="InterPro" id="IPR001478">
    <property type="entry name" value="PDZ"/>
</dbReference>
<evidence type="ECO:0000256" key="6">
    <source>
        <dbReference type="SAM" id="Phobius"/>
    </source>
</evidence>
<dbReference type="SMART" id="SM00245">
    <property type="entry name" value="TSPc"/>
    <property type="match status" value="1"/>
</dbReference>
<evidence type="ECO:0000256" key="5">
    <source>
        <dbReference type="RuleBase" id="RU004404"/>
    </source>
</evidence>
<keyword evidence="2 5" id="KW-0645">Protease</keyword>
<dbReference type="SMART" id="SM00228">
    <property type="entry name" value="PDZ"/>
    <property type="match status" value="1"/>
</dbReference>
<dbReference type="InterPro" id="IPR004447">
    <property type="entry name" value="Peptidase_S41A"/>
</dbReference>
<feature type="domain" description="PDZ" evidence="7">
    <location>
        <begin position="102"/>
        <end position="185"/>
    </location>
</feature>